<dbReference type="EMBL" id="QGGT01000003">
    <property type="protein sequence ID" value="PWK33960.1"/>
    <property type="molecule type" value="Genomic_DNA"/>
</dbReference>
<name>A0A316EQ45_9BURK</name>
<sequence>MAFPSLQPFRAGLVAVAIFASFALTPRPASATEFASAGDRNRHIVSEAFDRWANGGGGFFDELLAEDVIWTIKGSSPSAGTFRGRAVFIDKAVRPFQSRLSTPVRPVRKQVWAEGEHVIVQWDGEGMARDGVPYRNSYAWILRMQSGKAAEVTAFLDLAPYDEVLRRVPEPVSGAPR</sequence>
<dbReference type="Proteomes" id="UP000245754">
    <property type="component" value="Unassembled WGS sequence"/>
</dbReference>
<keyword evidence="4" id="KW-1185">Reference proteome</keyword>
<reference evidence="3 4" key="1">
    <citation type="submission" date="2018-05" db="EMBL/GenBank/DDBJ databases">
        <title>Genomic Encyclopedia of Type Strains, Phase IV (KMG-V): Genome sequencing to study the core and pangenomes of soil and plant-associated prokaryotes.</title>
        <authorList>
            <person name="Whitman W."/>
        </authorList>
    </citation>
    <scope>NUCLEOTIDE SEQUENCE [LARGE SCALE GENOMIC DNA]</scope>
    <source>
        <strain evidence="3 4">SLV-132</strain>
    </source>
</reference>
<organism evidence="3 4">
    <name type="scientific">Cupriavidus plantarum</name>
    <dbReference type="NCBI Taxonomy" id="942865"/>
    <lineage>
        <taxon>Bacteria</taxon>
        <taxon>Pseudomonadati</taxon>
        <taxon>Pseudomonadota</taxon>
        <taxon>Betaproteobacteria</taxon>
        <taxon>Burkholderiales</taxon>
        <taxon>Burkholderiaceae</taxon>
        <taxon>Cupriavidus</taxon>
    </lineage>
</organism>
<dbReference type="RefSeq" id="WP_109584037.1">
    <property type="nucleotide sequence ID" value="NZ_QGGT01000003.1"/>
</dbReference>
<evidence type="ECO:0000313" key="3">
    <source>
        <dbReference type="EMBL" id="PWK33960.1"/>
    </source>
</evidence>
<dbReference type="Pfam" id="PF12680">
    <property type="entry name" value="SnoaL_2"/>
    <property type="match status" value="1"/>
</dbReference>
<dbReference type="PANTHER" id="PTHR41252:SF1">
    <property type="entry name" value="BLR2505 PROTEIN"/>
    <property type="match status" value="1"/>
</dbReference>
<protein>
    <recommendedName>
        <fullName evidence="2">SnoaL-like domain-containing protein</fullName>
    </recommendedName>
</protein>
<accession>A0A316EQ45</accession>
<evidence type="ECO:0000256" key="1">
    <source>
        <dbReference type="SAM" id="SignalP"/>
    </source>
</evidence>
<dbReference type="AlphaFoldDB" id="A0A316EQ45"/>
<keyword evidence="1" id="KW-0732">Signal</keyword>
<feature type="chain" id="PRO_5016328895" description="SnoaL-like domain-containing protein" evidence="1">
    <location>
        <begin position="32"/>
        <end position="177"/>
    </location>
</feature>
<dbReference type="SUPFAM" id="SSF54427">
    <property type="entry name" value="NTF2-like"/>
    <property type="match status" value="1"/>
</dbReference>
<dbReference type="InterPro" id="IPR037401">
    <property type="entry name" value="SnoaL-like"/>
</dbReference>
<comment type="caution">
    <text evidence="3">The sequence shown here is derived from an EMBL/GenBank/DDBJ whole genome shotgun (WGS) entry which is preliminary data.</text>
</comment>
<proteinExistence type="predicted"/>
<dbReference type="Gene3D" id="3.10.450.50">
    <property type="match status" value="1"/>
</dbReference>
<evidence type="ECO:0000313" key="4">
    <source>
        <dbReference type="Proteomes" id="UP000245754"/>
    </source>
</evidence>
<feature type="signal peptide" evidence="1">
    <location>
        <begin position="1"/>
        <end position="31"/>
    </location>
</feature>
<evidence type="ECO:0000259" key="2">
    <source>
        <dbReference type="Pfam" id="PF12680"/>
    </source>
</evidence>
<feature type="domain" description="SnoaL-like" evidence="2">
    <location>
        <begin position="46"/>
        <end position="151"/>
    </location>
</feature>
<dbReference type="InterPro" id="IPR032710">
    <property type="entry name" value="NTF2-like_dom_sf"/>
</dbReference>
<gene>
    <name evidence="3" type="ORF">C7419_103279</name>
</gene>
<dbReference type="PANTHER" id="PTHR41252">
    <property type="entry name" value="BLR2505 PROTEIN"/>
    <property type="match status" value="1"/>
</dbReference>